<dbReference type="EMBL" id="QJOW01000002">
    <property type="protein sequence ID" value="KAB7517196.1"/>
    <property type="molecule type" value="Genomic_DNA"/>
</dbReference>
<gene>
    <name evidence="2" type="ORF">DM867_00055</name>
    <name evidence="3" type="ORF">DMP03_07525</name>
</gene>
<proteinExistence type="predicted"/>
<evidence type="ECO:0000313" key="2">
    <source>
        <dbReference type="EMBL" id="KAB7515580.1"/>
    </source>
</evidence>
<comment type="caution">
    <text evidence="2">The sequence shown here is derived from an EMBL/GenBank/DDBJ whole genome shotgun (WGS) entry which is preliminary data.</text>
</comment>
<keyword evidence="5" id="KW-1185">Reference proteome</keyword>
<accession>A0A5N5UA96</accession>
<evidence type="ECO:0000313" key="3">
    <source>
        <dbReference type="EMBL" id="KAB7517196.1"/>
    </source>
</evidence>
<dbReference type="Proteomes" id="UP000326865">
    <property type="component" value="Unassembled WGS sequence"/>
</dbReference>
<dbReference type="OrthoDB" id="211576at2157"/>
<evidence type="ECO:0000313" key="5">
    <source>
        <dbReference type="Proteomes" id="UP000326865"/>
    </source>
</evidence>
<dbReference type="Proteomes" id="UP000326302">
    <property type="component" value="Unassembled WGS sequence"/>
</dbReference>
<name>A0A5N5UA96_9EURY</name>
<accession>A0A5N5UES4</accession>
<reference evidence="4 5" key="1">
    <citation type="submission" date="2019-10" db="EMBL/GenBank/DDBJ databases">
        <title>Unraveling microbial dark matter from salterns through culturing: the case of the genus Halosegnis.</title>
        <authorList>
            <person name="Duran-Viseras A."/>
            <person name="Andrei A.-S."/>
            <person name="Vera-Gargallo B."/>
            <person name="Ghai R."/>
            <person name="Sanchez-Porro C."/>
            <person name="Ventosa A."/>
        </authorList>
    </citation>
    <scope>NUCLEOTIDE SEQUENCE [LARGE SCALE GENOMIC DNA]</scope>
    <source>
        <strain evidence="3 4">F17-44</strain>
        <strain evidence="2 5">F18-79</strain>
    </source>
</reference>
<feature type="region of interest" description="Disordered" evidence="1">
    <location>
        <begin position="1"/>
        <end position="24"/>
    </location>
</feature>
<evidence type="ECO:0000313" key="4">
    <source>
        <dbReference type="Proteomes" id="UP000326302"/>
    </source>
</evidence>
<organism evidence="2 5">
    <name type="scientific">Halosegnis rubeus</name>
    <dbReference type="NCBI Taxonomy" id="2212850"/>
    <lineage>
        <taxon>Archaea</taxon>
        <taxon>Methanobacteriati</taxon>
        <taxon>Methanobacteriota</taxon>
        <taxon>Stenosarchaea group</taxon>
        <taxon>Halobacteria</taxon>
        <taxon>Halobacteriales</taxon>
        <taxon>Natronomonadaceae</taxon>
        <taxon>Halosegnis</taxon>
    </lineage>
</organism>
<sequence length="124" mass="13818">MSRGHPSPTGWSEVEQPPEIIEKYNPRDPTLFEYDCEEPIAVHVLPETQNVHDRSEQWRVGVVHGGKTNFEGTDPIRTGIADRSGALAVAEEFMLGYESRVQSGEQTPEALLAECCKPAVERVE</sequence>
<protein>
    <submittedName>
        <fullName evidence="2">Uncharacterized protein</fullName>
    </submittedName>
</protein>
<dbReference type="AlphaFoldDB" id="A0A5N5UA96"/>
<dbReference type="RefSeq" id="WP_152120071.1">
    <property type="nucleotide sequence ID" value="NZ_QJOW01000002.1"/>
</dbReference>
<evidence type="ECO:0000256" key="1">
    <source>
        <dbReference type="SAM" id="MobiDB-lite"/>
    </source>
</evidence>
<dbReference type="EMBL" id="QKKZ01000001">
    <property type="protein sequence ID" value="KAB7515580.1"/>
    <property type="molecule type" value="Genomic_DNA"/>
</dbReference>